<dbReference type="InterPro" id="IPR007168">
    <property type="entry name" value="Phageshock_PspC_N"/>
</dbReference>
<dbReference type="AlphaFoldDB" id="A0A557ZUT9"/>
<evidence type="ECO:0000313" key="5">
    <source>
        <dbReference type="Proteomes" id="UP000320011"/>
    </source>
</evidence>
<accession>A0A557ZUT9</accession>
<protein>
    <submittedName>
        <fullName evidence="4">PspC domain-containing protein</fullName>
    </submittedName>
</protein>
<name>A0A557ZUT9_9PSEU</name>
<proteinExistence type="predicted"/>
<reference evidence="4 5" key="2">
    <citation type="submission" date="2019-08" db="EMBL/GenBank/DDBJ databases">
        <title>Amycolatopsis acidicola sp. nov., isolated from peat swamp forest soil.</title>
        <authorList>
            <person name="Srisuk N."/>
        </authorList>
    </citation>
    <scope>NUCLEOTIDE SEQUENCE [LARGE SCALE GENOMIC DNA]</scope>
    <source>
        <strain evidence="4 5">TBRC 6029</strain>
    </source>
</reference>
<sequence>MIVGMSGAADASKPTGLGGFEETLKDFWVSRPRRPEHGRKIAGVAAAIGNRYGIDPVIVRVALASATLFGGIGLSVYLLGWLFFPGEHDEVSPIEALVGRGSSSMPKGLTIALGLAFFPISTWAFSQEWFRGGGMIGFALLLTALYLLHRSRGHERRPVAPVKTTASPEFSASFSMATGDTATETTAGTPSGHATGWDPLGAPPLAWDLP</sequence>
<keyword evidence="5" id="KW-1185">Reference proteome</keyword>
<gene>
    <name evidence="4" type="ORF">FNH05_36900</name>
</gene>
<dbReference type="Pfam" id="PF04024">
    <property type="entry name" value="PspC"/>
    <property type="match status" value="1"/>
</dbReference>
<evidence type="ECO:0000313" key="4">
    <source>
        <dbReference type="EMBL" id="TVT15750.1"/>
    </source>
</evidence>
<keyword evidence="2" id="KW-1133">Transmembrane helix</keyword>
<feature type="transmembrane region" description="Helical" evidence="2">
    <location>
        <begin position="61"/>
        <end position="84"/>
    </location>
</feature>
<evidence type="ECO:0000256" key="2">
    <source>
        <dbReference type="SAM" id="Phobius"/>
    </source>
</evidence>
<reference evidence="4 5" key="1">
    <citation type="submission" date="2019-07" db="EMBL/GenBank/DDBJ databases">
        <authorList>
            <person name="Duangmal K."/>
            <person name="Teo W.F.A."/>
        </authorList>
    </citation>
    <scope>NUCLEOTIDE SEQUENCE [LARGE SCALE GENOMIC DNA]</scope>
    <source>
        <strain evidence="4 5">TBRC 6029</strain>
    </source>
</reference>
<organism evidence="4 5">
    <name type="scientific">Amycolatopsis rhizosphaerae</name>
    <dbReference type="NCBI Taxonomy" id="2053003"/>
    <lineage>
        <taxon>Bacteria</taxon>
        <taxon>Bacillati</taxon>
        <taxon>Actinomycetota</taxon>
        <taxon>Actinomycetes</taxon>
        <taxon>Pseudonocardiales</taxon>
        <taxon>Pseudonocardiaceae</taxon>
        <taxon>Amycolatopsis</taxon>
    </lineage>
</organism>
<keyword evidence="2" id="KW-0812">Transmembrane</keyword>
<feature type="transmembrane region" description="Helical" evidence="2">
    <location>
        <begin position="129"/>
        <end position="148"/>
    </location>
</feature>
<keyword evidence="2" id="KW-0472">Membrane</keyword>
<dbReference type="OrthoDB" id="3208990at2"/>
<evidence type="ECO:0000256" key="1">
    <source>
        <dbReference type="SAM" id="MobiDB-lite"/>
    </source>
</evidence>
<comment type="caution">
    <text evidence="4">The sequence shown here is derived from an EMBL/GenBank/DDBJ whole genome shotgun (WGS) entry which is preliminary data.</text>
</comment>
<dbReference type="EMBL" id="VJWX01000792">
    <property type="protein sequence ID" value="TVT15750.1"/>
    <property type="molecule type" value="Genomic_DNA"/>
</dbReference>
<dbReference type="Proteomes" id="UP000320011">
    <property type="component" value="Unassembled WGS sequence"/>
</dbReference>
<feature type="non-terminal residue" evidence="4">
    <location>
        <position position="210"/>
    </location>
</feature>
<evidence type="ECO:0000259" key="3">
    <source>
        <dbReference type="Pfam" id="PF04024"/>
    </source>
</evidence>
<feature type="domain" description="Phage shock protein PspC N-terminal" evidence="3">
    <location>
        <begin position="31"/>
        <end position="86"/>
    </location>
</feature>
<feature type="region of interest" description="Disordered" evidence="1">
    <location>
        <begin position="181"/>
        <end position="202"/>
    </location>
</feature>